<feature type="compositionally biased region" description="Low complexity" evidence="1">
    <location>
        <begin position="88"/>
        <end position="97"/>
    </location>
</feature>
<feature type="compositionally biased region" description="Low complexity" evidence="1">
    <location>
        <begin position="25"/>
        <end position="41"/>
    </location>
</feature>
<evidence type="ECO:0000313" key="2">
    <source>
        <dbReference type="EMBL" id="TVY26688.1"/>
    </source>
</evidence>
<proteinExistence type="predicted"/>
<name>A0A8H8R1F2_9HELO</name>
<keyword evidence="3" id="KW-1185">Reference proteome</keyword>
<accession>A0A8H8R1F2</accession>
<dbReference type="RefSeq" id="XP_031005476.1">
    <property type="nucleotide sequence ID" value="XM_031149092.1"/>
</dbReference>
<feature type="compositionally biased region" description="Basic and acidic residues" evidence="1">
    <location>
        <begin position="272"/>
        <end position="282"/>
    </location>
</feature>
<evidence type="ECO:0000256" key="1">
    <source>
        <dbReference type="SAM" id="MobiDB-lite"/>
    </source>
</evidence>
<comment type="caution">
    <text evidence="2">The sequence shown here is derived from an EMBL/GenBank/DDBJ whole genome shotgun (WGS) entry which is preliminary data.</text>
</comment>
<feature type="compositionally biased region" description="Pro residues" evidence="1">
    <location>
        <begin position="76"/>
        <end position="87"/>
    </location>
</feature>
<sequence>MAPTPLPAHTYNFDFSSAYTPHVPSPLSSSPLRPSSTPSPLQNRDMNASSKPMPNTWKSNNNNYNNDNDARMSSPTPSPSKPQPSPFSHPRTRSSSLPSPPPSRGKESVFSKRIAKPNPLLHAAGKSIGEKAETRRKLFLQKVRGAAEEKRWTARGGDEEVMRVLWEREERERRVRERVLADGSGFGDVDVEEEESLDEIMAEEVAVAEQAEVEALVGDWVREREFGSDEEDWDEVFLEMLSQEGKKQQEGQMQGQEHAHADQQVQQQGQGHQEDHDMMDMS</sequence>
<reference evidence="2 3" key="1">
    <citation type="submission" date="2018-05" db="EMBL/GenBank/DDBJ databases">
        <title>Genome sequencing and assembly of the regulated plant pathogen Lachnellula willkommii and related sister species for the development of diagnostic species identification markers.</title>
        <authorList>
            <person name="Giroux E."/>
            <person name="Bilodeau G."/>
        </authorList>
    </citation>
    <scope>NUCLEOTIDE SEQUENCE [LARGE SCALE GENOMIC DNA]</scope>
    <source>
        <strain evidence="2 3">CBS 185.66</strain>
    </source>
</reference>
<gene>
    <name evidence="2" type="ORF">LHYA1_G004129</name>
</gene>
<feature type="compositionally biased region" description="Polar residues" evidence="1">
    <location>
        <begin position="42"/>
        <end position="59"/>
    </location>
</feature>
<feature type="compositionally biased region" description="Low complexity" evidence="1">
    <location>
        <begin position="250"/>
        <end position="271"/>
    </location>
</feature>
<evidence type="ECO:0000313" key="3">
    <source>
        <dbReference type="Proteomes" id="UP000431533"/>
    </source>
</evidence>
<dbReference type="EMBL" id="QGMH01000064">
    <property type="protein sequence ID" value="TVY26688.1"/>
    <property type="molecule type" value="Genomic_DNA"/>
</dbReference>
<protein>
    <submittedName>
        <fullName evidence="2">Uncharacterized protein</fullName>
    </submittedName>
</protein>
<organism evidence="2 3">
    <name type="scientific">Lachnellula hyalina</name>
    <dbReference type="NCBI Taxonomy" id="1316788"/>
    <lineage>
        <taxon>Eukaryota</taxon>
        <taxon>Fungi</taxon>
        <taxon>Dikarya</taxon>
        <taxon>Ascomycota</taxon>
        <taxon>Pezizomycotina</taxon>
        <taxon>Leotiomycetes</taxon>
        <taxon>Helotiales</taxon>
        <taxon>Lachnaceae</taxon>
        <taxon>Lachnellula</taxon>
    </lineage>
</organism>
<dbReference type="Proteomes" id="UP000431533">
    <property type="component" value="Unassembled WGS sequence"/>
</dbReference>
<dbReference type="AlphaFoldDB" id="A0A8H8R1F2"/>
<dbReference type="OrthoDB" id="5279705at2759"/>
<dbReference type="GeneID" id="41984327"/>
<feature type="region of interest" description="Disordered" evidence="1">
    <location>
        <begin position="241"/>
        <end position="282"/>
    </location>
</feature>
<feature type="region of interest" description="Disordered" evidence="1">
    <location>
        <begin position="1"/>
        <end position="133"/>
    </location>
</feature>